<dbReference type="Pfam" id="PF00701">
    <property type="entry name" value="DHDPS"/>
    <property type="match status" value="1"/>
</dbReference>
<name>A0ABN3VBH5_9PSEU</name>
<dbReference type="PROSITE" id="PS00665">
    <property type="entry name" value="DHDPS_1"/>
    <property type="match status" value="1"/>
</dbReference>
<evidence type="ECO:0000256" key="2">
    <source>
        <dbReference type="ARBA" id="ARBA00005120"/>
    </source>
</evidence>
<dbReference type="PIRSF" id="PIRSF001365">
    <property type="entry name" value="DHDPS"/>
    <property type="match status" value="1"/>
</dbReference>
<keyword evidence="4 10" id="KW-0028">Amino-acid biosynthesis</keyword>
<feature type="active site" description="Schiff-base intermediate with substrate" evidence="10">
    <location>
        <position position="165"/>
    </location>
</feature>
<dbReference type="InterPro" id="IPR020624">
    <property type="entry name" value="Schiff_base-form_aldolases_CS"/>
</dbReference>
<sequence>MSAELSGVLTALATPFTADGQIDFGNLRRLVDRSIDGGVDGVVACGSTGEFAAMTAAERRLVVEAVIDQAAGRVPVIAQTGAVSTAEAVELSQHAQDAGASVLMLVTPYYEPLTLDETLRYLRTVAGAVDVQIMLYNLPGATGVNLSPEIVGQLAREIPNVRYIKDTSADMSQVGKLIHHHGDVISTFVGWDSLLLASFTEGAAGVMAGTANVMPAELVSIHRALRAGELERARTEWSRIYPLMDAMMSAPFIPAVKTALNAVGFPAGGPRPPLLDLDSATAEAISSLATELKPQLLHHDGGSAR</sequence>
<keyword evidence="5 10" id="KW-0220">Diaminopimelate biosynthesis</keyword>
<dbReference type="InterPro" id="IPR005263">
    <property type="entry name" value="DapA"/>
</dbReference>
<dbReference type="PRINTS" id="PR00146">
    <property type="entry name" value="DHPICSNTHASE"/>
</dbReference>
<evidence type="ECO:0000256" key="9">
    <source>
        <dbReference type="ARBA" id="ARBA00047836"/>
    </source>
</evidence>
<evidence type="ECO:0000256" key="7">
    <source>
        <dbReference type="ARBA" id="ARBA00023239"/>
    </source>
</evidence>
<evidence type="ECO:0000256" key="1">
    <source>
        <dbReference type="ARBA" id="ARBA00003294"/>
    </source>
</evidence>
<proteinExistence type="inferred from homology"/>
<comment type="similarity">
    <text evidence="10 11">Belongs to the DapA family.</text>
</comment>
<comment type="subunit">
    <text evidence="10">Homotetramer; dimer of dimers.</text>
</comment>
<comment type="caution">
    <text evidence="12">The sequence shown here is derived from an EMBL/GenBank/DDBJ whole genome shotgun (WGS) entry which is preliminary data.</text>
</comment>
<evidence type="ECO:0000313" key="13">
    <source>
        <dbReference type="Proteomes" id="UP001500979"/>
    </source>
</evidence>
<dbReference type="Proteomes" id="UP001500979">
    <property type="component" value="Unassembled WGS sequence"/>
</dbReference>
<comment type="caution">
    <text evidence="10">Was originally thought to be a dihydrodipicolinate synthase (DHDPS), catalyzing the condensation of (S)-aspartate-beta-semialdehyde [(S)-ASA] and pyruvate to dihydrodipicolinate (DHDP). However, it was shown in E.coli that the product of the enzymatic reaction is not dihydrodipicolinate but in fact (4S)-4-hydroxy-2,3,4,5-tetrahydro-(2S)-dipicolinic acid (HTPA), and that the consecutive dehydration reaction leading to DHDP is not spontaneous but catalyzed by DapB.</text>
</comment>
<comment type="catalytic activity">
    <reaction evidence="9 10">
        <text>L-aspartate 4-semialdehyde + pyruvate = (2S,4S)-4-hydroxy-2,3,4,5-tetrahydrodipicolinate + H2O + H(+)</text>
        <dbReference type="Rhea" id="RHEA:34171"/>
        <dbReference type="ChEBI" id="CHEBI:15361"/>
        <dbReference type="ChEBI" id="CHEBI:15377"/>
        <dbReference type="ChEBI" id="CHEBI:15378"/>
        <dbReference type="ChEBI" id="CHEBI:67139"/>
        <dbReference type="ChEBI" id="CHEBI:537519"/>
        <dbReference type="EC" id="4.3.3.7"/>
    </reaction>
</comment>
<evidence type="ECO:0000256" key="8">
    <source>
        <dbReference type="ARBA" id="ARBA00023270"/>
    </source>
</evidence>
<comment type="pathway">
    <text evidence="2 10">Amino-acid biosynthesis; L-lysine biosynthesis via DAP pathway; (S)-tetrahydrodipicolinate from L-aspartate: step 3/4.</text>
</comment>
<dbReference type="EMBL" id="BAAAUX010000011">
    <property type="protein sequence ID" value="GAA2787136.1"/>
    <property type="molecule type" value="Genomic_DNA"/>
</dbReference>
<feature type="binding site" evidence="10">
    <location>
        <position position="48"/>
    </location>
    <ligand>
        <name>pyruvate</name>
        <dbReference type="ChEBI" id="CHEBI:15361"/>
    </ligand>
</feature>
<evidence type="ECO:0000256" key="10">
    <source>
        <dbReference type="HAMAP-Rule" id="MF_00418"/>
    </source>
</evidence>
<dbReference type="InterPro" id="IPR002220">
    <property type="entry name" value="DapA-like"/>
</dbReference>
<organism evidence="12 13">
    <name type="scientific">Saccharopolyspora taberi</name>
    <dbReference type="NCBI Taxonomy" id="60895"/>
    <lineage>
        <taxon>Bacteria</taxon>
        <taxon>Bacillati</taxon>
        <taxon>Actinomycetota</taxon>
        <taxon>Actinomycetes</taxon>
        <taxon>Pseudonocardiales</taxon>
        <taxon>Pseudonocardiaceae</taxon>
        <taxon>Saccharopolyspora</taxon>
    </lineage>
</organism>
<dbReference type="PANTHER" id="PTHR42849">
    <property type="entry name" value="N-ACETYLNEURAMINATE LYASE"/>
    <property type="match status" value="1"/>
</dbReference>
<accession>A0ABN3VBH5</accession>
<dbReference type="InterPro" id="IPR013785">
    <property type="entry name" value="Aldolase_TIM"/>
</dbReference>
<evidence type="ECO:0000256" key="6">
    <source>
        <dbReference type="ARBA" id="ARBA00023154"/>
    </source>
</evidence>
<comment type="function">
    <text evidence="1 10">Catalyzes the condensation of (S)-aspartate-beta-semialdehyde [(S)-ASA] and pyruvate to 4-hydroxy-tetrahydrodipicolinate (HTPA).</text>
</comment>
<dbReference type="RefSeq" id="WP_344679466.1">
    <property type="nucleotide sequence ID" value="NZ_BAAAUX010000011.1"/>
</dbReference>
<keyword evidence="6 10" id="KW-0457">Lysine biosynthesis</keyword>
<evidence type="ECO:0000256" key="4">
    <source>
        <dbReference type="ARBA" id="ARBA00022605"/>
    </source>
</evidence>
<protein>
    <recommendedName>
        <fullName evidence="3 10">4-hydroxy-tetrahydrodipicolinate synthase</fullName>
        <shortName evidence="10">HTPA synthase</shortName>
        <ecNumber evidence="3 10">4.3.3.7</ecNumber>
    </recommendedName>
</protein>
<comment type="caution">
    <text evidence="10">Lacks conserved residue(s) required for the propagation of feature annotation.</text>
</comment>
<keyword evidence="10" id="KW-0963">Cytoplasm</keyword>
<feature type="site" description="Part of a proton relay during catalysis" evidence="10">
    <location>
        <position position="110"/>
    </location>
</feature>
<evidence type="ECO:0000313" key="12">
    <source>
        <dbReference type="EMBL" id="GAA2787136.1"/>
    </source>
</evidence>
<keyword evidence="7 10" id="KW-0456">Lyase</keyword>
<reference evidence="12 13" key="1">
    <citation type="journal article" date="2019" name="Int. J. Syst. Evol. Microbiol.">
        <title>The Global Catalogue of Microorganisms (GCM) 10K type strain sequencing project: providing services to taxonomists for standard genome sequencing and annotation.</title>
        <authorList>
            <consortium name="The Broad Institute Genomics Platform"/>
            <consortium name="The Broad Institute Genome Sequencing Center for Infectious Disease"/>
            <person name="Wu L."/>
            <person name="Ma J."/>
        </authorList>
    </citation>
    <scope>NUCLEOTIDE SEQUENCE [LARGE SCALE GENOMIC DNA]</scope>
    <source>
        <strain evidence="12 13">JCM 9383</strain>
    </source>
</reference>
<evidence type="ECO:0000256" key="11">
    <source>
        <dbReference type="PIRNR" id="PIRNR001365"/>
    </source>
</evidence>
<dbReference type="HAMAP" id="MF_00418">
    <property type="entry name" value="DapA"/>
    <property type="match status" value="1"/>
</dbReference>
<dbReference type="SUPFAM" id="SSF51569">
    <property type="entry name" value="Aldolase"/>
    <property type="match status" value="1"/>
</dbReference>
<dbReference type="EC" id="4.3.3.7" evidence="3 10"/>
<dbReference type="NCBIfam" id="TIGR00674">
    <property type="entry name" value="dapA"/>
    <property type="match status" value="1"/>
</dbReference>
<dbReference type="Gene3D" id="3.20.20.70">
    <property type="entry name" value="Aldolase class I"/>
    <property type="match status" value="1"/>
</dbReference>
<keyword evidence="8 10" id="KW-0704">Schiff base</keyword>
<dbReference type="CDD" id="cd00408">
    <property type="entry name" value="DHDPS-like"/>
    <property type="match status" value="1"/>
</dbReference>
<feature type="site" description="Part of a proton relay during catalysis" evidence="10">
    <location>
        <position position="47"/>
    </location>
</feature>
<gene>
    <name evidence="12" type="primary">dapA_2</name>
    <name evidence="10" type="synonym">dapA</name>
    <name evidence="12" type="ORF">GCM10010470_21950</name>
</gene>
<evidence type="ECO:0000256" key="3">
    <source>
        <dbReference type="ARBA" id="ARBA00012086"/>
    </source>
</evidence>
<keyword evidence="13" id="KW-1185">Reference proteome</keyword>
<feature type="active site" description="Proton donor/acceptor" evidence="10">
    <location>
        <position position="136"/>
    </location>
</feature>
<evidence type="ECO:0000256" key="5">
    <source>
        <dbReference type="ARBA" id="ARBA00022915"/>
    </source>
</evidence>
<comment type="subcellular location">
    <subcellularLocation>
        <location evidence="10">Cytoplasm</location>
    </subcellularLocation>
</comment>
<dbReference type="SMART" id="SM01130">
    <property type="entry name" value="DHDPS"/>
    <property type="match status" value="1"/>
</dbReference>
<dbReference type="PANTHER" id="PTHR42849:SF1">
    <property type="entry name" value="N-ACETYLNEURAMINATE LYASE"/>
    <property type="match status" value="1"/>
</dbReference>